<feature type="transmembrane region" description="Helical" evidence="1">
    <location>
        <begin position="12"/>
        <end position="30"/>
    </location>
</feature>
<evidence type="ECO:0000313" key="2">
    <source>
        <dbReference type="EMBL" id="GAA2007055.1"/>
    </source>
</evidence>
<dbReference type="Proteomes" id="UP001501585">
    <property type="component" value="Unassembled WGS sequence"/>
</dbReference>
<evidence type="ECO:0000256" key="1">
    <source>
        <dbReference type="SAM" id="Phobius"/>
    </source>
</evidence>
<dbReference type="RefSeq" id="WP_344105997.1">
    <property type="nucleotide sequence ID" value="NZ_BAAAPD010000018.1"/>
</dbReference>
<organism evidence="2 3">
    <name type="scientific">Nocardiopsis rhodophaea</name>
    <dbReference type="NCBI Taxonomy" id="280238"/>
    <lineage>
        <taxon>Bacteria</taxon>
        <taxon>Bacillati</taxon>
        <taxon>Actinomycetota</taxon>
        <taxon>Actinomycetes</taxon>
        <taxon>Streptosporangiales</taxon>
        <taxon>Nocardiopsidaceae</taxon>
        <taxon>Nocardiopsis</taxon>
    </lineage>
</organism>
<dbReference type="EMBL" id="BAAAPC010000017">
    <property type="protein sequence ID" value="GAA2007055.1"/>
    <property type="molecule type" value="Genomic_DNA"/>
</dbReference>
<reference evidence="2 3" key="1">
    <citation type="journal article" date="2019" name="Int. J. Syst. Evol. Microbiol.">
        <title>The Global Catalogue of Microorganisms (GCM) 10K type strain sequencing project: providing services to taxonomists for standard genome sequencing and annotation.</title>
        <authorList>
            <consortium name="The Broad Institute Genomics Platform"/>
            <consortium name="The Broad Institute Genome Sequencing Center for Infectious Disease"/>
            <person name="Wu L."/>
            <person name="Ma J."/>
        </authorList>
    </citation>
    <scope>NUCLEOTIDE SEQUENCE [LARGE SCALE GENOMIC DNA]</scope>
    <source>
        <strain evidence="2 3">JCM 15313</strain>
    </source>
</reference>
<name>A0ABN2TEP6_9ACTN</name>
<keyword evidence="1" id="KW-0812">Transmembrane</keyword>
<keyword evidence="1" id="KW-1133">Transmembrane helix</keyword>
<proteinExistence type="predicted"/>
<sequence>MLLRISGSRPRAHCLLMLSAVVSMAFVLSIGGDSIATALLISLGTLAIAAGRGARLTPRLAAEGIG</sequence>
<protein>
    <submittedName>
        <fullName evidence="2">Uncharacterized protein</fullName>
    </submittedName>
</protein>
<accession>A0ABN2TEP6</accession>
<keyword evidence="3" id="KW-1185">Reference proteome</keyword>
<keyword evidence="1" id="KW-0472">Membrane</keyword>
<evidence type="ECO:0000313" key="3">
    <source>
        <dbReference type="Proteomes" id="UP001501585"/>
    </source>
</evidence>
<feature type="transmembrane region" description="Helical" evidence="1">
    <location>
        <begin position="36"/>
        <end position="54"/>
    </location>
</feature>
<comment type="caution">
    <text evidence="2">The sequence shown here is derived from an EMBL/GenBank/DDBJ whole genome shotgun (WGS) entry which is preliminary data.</text>
</comment>
<gene>
    <name evidence="2" type="ORF">GCM10009799_38250</name>
</gene>